<comment type="caution">
    <text evidence="1">The sequence shown here is derived from an EMBL/GenBank/DDBJ whole genome shotgun (WGS) entry which is preliminary data.</text>
</comment>
<reference evidence="1 2" key="1">
    <citation type="journal article" date="2024" name="Plant Biotechnol. J.">
        <title>Dendrobium thyrsiflorum genome and its molecular insights into genes involved in important horticultural traits.</title>
        <authorList>
            <person name="Chen B."/>
            <person name="Wang J.Y."/>
            <person name="Zheng P.J."/>
            <person name="Li K.L."/>
            <person name="Liang Y.M."/>
            <person name="Chen X.F."/>
            <person name="Zhang C."/>
            <person name="Zhao X."/>
            <person name="He X."/>
            <person name="Zhang G.Q."/>
            <person name="Liu Z.J."/>
            <person name="Xu Q."/>
        </authorList>
    </citation>
    <scope>NUCLEOTIDE SEQUENCE [LARGE SCALE GENOMIC DNA]</scope>
    <source>
        <strain evidence="1">GZMU011</strain>
    </source>
</reference>
<dbReference type="Proteomes" id="UP001552299">
    <property type="component" value="Unassembled WGS sequence"/>
</dbReference>
<evidence type="ECO:0000313" key="2">
    <source>
        <dbReference type="Proteomes" id="UP001552299"/>
    </source>
</evidence>
<protein>
    <submittedName>
        <fullName evidence="1">Uncharacterized protein</fullName>
    </submittedName>
</protein>
<dbReference type="EMBL" id="JANQDX010000009">
    <property type="protein sequence ID" value="KAL0919717.1"/>
    <property type="molecule type" value="Genomic_DNA"/>
</dbReference>
<dbReference type="AlphaFoldDB" id="A0ABD0VB12"/>
<organism evidence="1 2">
    <name type="scientific">Dendrobium thyrsiflorum</name>
    <name type="common">Pinecone-like raceme dendrobium</name>
    <name type="synonym">Orchid</name>
    <dbReference type="NCBI Taxonomy" id="117978"/>
    <lineage>
        <taxon>Eukaryota</taxon>
        <taxon>Viridiplantae</taxon>
        <taxon>Streptophyta</taxon>
        <taxon>Embryophyta</taxon>
        <taxon>Tracheophyta</taxon>
        <taxon>Spermatophyta</taxon>
        <taxon>Magnoliopsida</taxon>
        <taxon>Liliopsida</taxon>
        <taxon>Asparagales</taxon>
        <taxon>Orchidaceae</taxon>
        <taxon>Epidendroideae</taxon>
        <taxon>Malaxideae</taxon>
        <taxon>Dendrobiinae</taxon>
        <taxon>Dendrobium</taxon>
    </lineage>
</organism>
<evidence type="ECO:0000313" key="1">
    <source>
        <dbReference type="EMBL" id="KAL0919717.1"/>
    </source>
</evidence>
<name>A0ABD0VB12_DENTH</name>
<sequence length="157" mass="18022">MMGKIYLRRAVRAEEAVRLRAEEASDLGVEQSREATETKSGLASARTKEAIWRRRGPASWERGESERPFFPGSDGLGVRLGFSREREGEGAWGFLLWCRTKKRGQGGRRFGFLLANWERRRRSKVTSCEFDSCECRERGSLGRFFCFLREGIMASPF</sequence>
<accession>A0ABD0VB12</accession>
<gene>
    <name evidence="1" type="ORF">M5K25_011832</name>
</gene>
<keyword evidence="2" id="KW-1185">Reference proteome</keyword>
<proteinExistence type="predicted"/>